<dbReference type="SUPFAM" id="SSF47413">
    <property type="entry name" value="lambda repressor-like DNA-binding domains"/>
    <property type="match status" value="1"/>
</dbReference>
<evidence type="ECO:0000313" key="3">
    <source>
        <dbReference type="Proteomes" id="UP000288669"/>
    </source>
</evidence>
<accession>A0A430AF14</accession>
<name>A0A430AF14_9ENTE</name>
<dbReference type="InterPro" id="IPR001387">
    <property type="entry name" value="Cro/C1-type_HTH"/>
</dbReference>
<dbReference type="Pfam" id="PF01381">
    <property type="entry name" value="HTH_3"/>
    <property type="match status" value="1"/>
</dbReference>
<dbReference type="PANTHER" id="PTHR37038">
    <property type="entry name" value="TRANSCRIPTIONAL REGULATOR-RELATED"/>
    <property type="match status" value="1"/>
</dbReference>
<dbReference type="SUPFAM" id="SSF48452">
    <property type="entry name" value="TPR-like"/>
    <property type="match status" value="1"/>
</dbReference>
<dbReference type="CDD" id="cd00093">
    <property type="entry name" value="HTH_XRE"/>
    <property type="match status" value="1"/>
</dbReference>
<organism evidence="2 3">
    <name type="scientific">Vagococcus entomophilus</name>
    <dbReference type="NCBI Taxonomy" id="1160095"/>
    <lineage>
        <taxon>Bacteria</taxon>
        <taxon>Bacillati</taxon>
        <taxon>Bacillota</taxon>
        <taxon>Bacilli</taxon>
        <taxon>Lactobacillales</taxon>
        <taxon>Enterococcaceae</taxon>
        <taxon>Vagococcus</taxon>
    </lineage>
</organism>
<dbReference type="EMBL" id="NGJZ01000004">
    <property type="protein sequence ID" value="RSU06144.1"/>
    <property type="molecule type" value="Genomic_DNA"/>
</dbReference>
<dbReference type="GO" id="GO:0003677">
    <property type="term" value="F:DNA binding"/>
    <property type="evidence" value="ECO:0007669"/>
    <property type="project" value="InterPro"/>
</dbReference>
<comment type="caution">
    <text evidence="2">The sequence shown here is derived from an EMBL/GenBank/DDBJ whole genome shotgun (WGS) entry which is preliminary data.</text>
</comment>
<dbReference type="AlphaFoldDB" id="A0A430AF14"/>
<sequence>MFKGNEVRQARKNLNMTQKELCKGICTPVTISKLESKNIAPTVDILIKICTRLGISLNDVFDEFSASGLQALQEKMQQTELLTTIQQHKEAKKVLQTVKEESVRDTPYEEQYHFLKGDILLVADQDYEDAKFEFDKVLNITLQNGNNLYTALTYNCLGVLYFKQKQNEKAAYYFRLSCEFVEEVPELNSHYVSNVIRILDNSSRYFSKIGEYEESNDLIERGLKLTREYRFGSYKDTLSYIYAYNLYELDREKNKEQITDLIGRAKVYAEDNDNHYLLKKIEAFEETNNLKEKA</sequence>
<gene>
    <name evidence="2" type="ORF">CBF30_10510</name>
</gene>
<dbReference type="InterPro" id="IPR011990">
    <property type="entry name" value="TPR-like_helical_dom_sf"/>
</dbReference>
<evidence type="ECO:0000259" key="1">
    <source>
        <dbReference type="PROSITE" id="PS50943"/>
    </source>
</evidence>
<reference evidence="2 3" key="1">
    <citation type="submission" date="2017-05" db="EMBL/GenBank/DDBJ databases">
        <title>Vagococcus spp. assemblies.</title>
        <authorList>
            <person name="Gulvik C.A."/>
        </authorList>
    </citation>
    <scope>NUCLEOTIDE SEQUENCE [LARGE SCALE GENOMIC DNA]</scope>
    <source>
        <strain evidence="2 3">DSM 24756</strain>
    </source>
</reference>
<dbReference type="InterPro" id="IPR010982">
    <property type="entry name" value="Lambda_DNA-bd_dom_sf"/>
</dbReference>
<feature type="domain" description="HTH cro/C1-type" evidence="1">
    <location>
        <begin position="7"/>
        <end position="60"/>
    </location>
</feature>
<dbReference type="InterPro" id="IPR053163">
    <property type="entry name" value="HTH-type_regulator_Rgg"/>
</dbReference>
<dbReference type="RefSeq" id="WP_126826444.1">
    <property type="nucleotide sequence ID" value="NZ_JBHLWU010000003.1"/>
</dbReference>
<evidence type="ECO:0000313" key="2">
    <source>
        <dbReference type="EMBL" id="RSU06144.1"/>
    </source>
</evidence>
<protein>
    <recommendedName>
        <fullName evidence="1">HTH cro/C1-type domain-containing protein</fullName>
    </recommendedName>
</protein>
<dbReference type="SMART" id="SM00530">
    <property type="entry name" value="HTH_XRE"/>
    <property type="match status" value="1"/>
</dbReference>
<dbReference type="PANTHER" id="PTHR37038:SF14">
    <property type="entry name" value="TRANSCRIPTIONAL ACTIVATOR"/>
    <property type="match status" value="1"/>
</dbReference>
<proteinExistence type="predicted"/>
<keyword evidence="3" id="KW-1185">Reference proteome</keyword>
<dbReference type="Gene3D" id="1.25.40.10">
    <property type="entry name" value="Tetratricopeptide repeat domain"/>
    <property type="match status" value="1"/>
</dbReference>
<dbReference type="PROSITE" id="PS50943">
    <property type="entry name" value="HTH_CROC1"/>
    <property type="match status" value="1"/>
</dbReference>
<dbReference type="Proteomes" id="UP000288669">
    <property type="component" value="Unassembled WGS sequence"/>
</dbReference>
<dbReference type="OrthoDB" id="1150409at2"/>